<dbReference type="OrthoDB" id="9817397at2"/>
<keyword evidence="1" id="KW-0472">Membrane</keyword>
<dbReference type="AlphaFoldDB" id="A0A1I1EX25"/>
<evidence type="ECO:0000256" key="1">
    <source>
        <dbReference type="SAM" id="Phobius"/>
    </source>
</evidence>
<organism evidence="2 3">
    <name type="scientific">Parapedobacter composti</name>
    <dbReference type="NCBI Taxonomy" id="623281"/>
    <lineage>
        <taxon>Bacteria</taxon>
        <taxon>Pseudomonadati</taxon>
        <taxon>Bacteroidota</taxon>
        <taxon>Sphingobacteriia</taxon>
        <taxon>Sphingobacteriales</taxon>
        <taxon>Sphingobacteriaceae</taxon>
        <taxon>Parapedobacter</taxon>
    </lineage>
</organism>
<feature type="transmembrane region" description="Helical" evidence="1">
    <location>
        <begin position="203"/>
        <end position="224"/>
    </location>
</feature>
<evidence type="ECO:0000313" key="3">
    <source>
        <dbReference type="Proteomes" id="UP000199577"/>
    </source>
</evidence>
<name>A0A1I1EX25_9SPHI</name>
<dbReference type="EMBL" id="FOLL01000002">
    <property type="protein sequence ID" value="SFB91695.1"/>
    <property type="molecule type" value="Genomic_DNA"/>
</dbReference>
<dbReference type="STRING" id="623281.SAMN05421747_10287"/>
<feature type="transmembrane region" description="Helical" evidence="1">
    <location>
        <begin position="30"/>
        <end position="50"/>
    </location>
</feature>
<protein>
    <submittedName>
        <fullName evidence="2">Uncharacterized protein</fullName>
    </submittedName>
</protein>
<feature type="transmembrane region" description="Helical" evidence="1">
    <location>
        <begin position="236"/>
        <end position="256"/>
    </location>
</feature>
<reference evidence="2 3" key="1">
    <citation type="submission" date="2016-10" db="EMBL/GenBank/DDBJ databases">
        <authorList>
            <person name="de Groot N.N."/>
        </authorList>
    </citation>
    <scope>NUCLEOTIDE SEQUENCE [LARGE SCALE GENOMIC DNA]</scope>
    <source>
        <strain evidence="2 3">DSM 22900</strain>
    </source>
</reference>
<evidence type="ECO:0000313" key="2">
    <source>
        <dbReference type="EMBL" id="SFB91695.1"/>
    </source>
</evidence>
<sequence length="350" mass="39764">MMPHNKNASADLPISIRRTLEERRGYHHRFYATFVAVTAVFFLVFIAIVLSLRNGGLRDEEVGLQVLLVLLYMVFFGIPAYFVFYHRKRRRVLDDCLNNQGFSLISGRLDGIQRLKGKRVRYVIDGRPIEGILAFMGFKAFQNTRIVEVISWSRLPIELYLLPGGLIAGAVYPGSDVTEPIRRPVSTEDWQVIGGSLSGMLKLYAGICLFVSLLLVGICWFIEWQVGGGWEYLGEMLVVFNGAVLLLMLGHALVSWPEIRAWLNKHNPDTYVEIYRATATEWYLTVTRYRGNNAVTSVFDGWVRLCGGLHHIQHDIAAADRGLLDPLQTPVHVEYLVYKGRLTFLRSSLE</sequence>
<feature type="transmembrane region" description="Helical" evidence="1">
    <location>
        <begin position="62"/>
        <end position="84"/>
    </location>
</feature>
<dbReference type="Proteomes" id="UP000199577">
    <property type="component" value="Unassembled WGS sequence"/>
</dbReference>
<accession>A0A1I1EX25</accession>
<gene>
    <name evidence="2" type="ORF">SAMN05421747_10287</name>
</gene>
<keyword evidence="1" id="KW-1133">Transmembrane helix</keyword>
<dbReference type="RefSeq" id="WP_139215798.1">
    <property type="nucleotide sequence ID" value="NZ_FOLL01000002.1"/>
</dbReference>
<keyword evidence="3" id="KW-1185">Reference proteome</keyword>
<proteinExistence type="predicted"/>
<keyword evidence="1" id="KW-0812">Transmembrane</keyword>